<dbReference type="eggNOG" id="ENOG502S9PY">
    <property type="taxonomic scope" value="Eukaryota"/>
</dbReference>
<dbReference type="OMA" id="GWGMPES"/>
<dbReference type="HOGENOM" id="CLU_1252876_0_0_1"/>
<dbReference type="RefSeq" id="XP_002295798.1">
    <property type="nucleotide sequence ID" value="XM_002295762.1"/>
</dbReference>
<dbReference type="InParanoid" id="B5YMT8"/>
<reference evidence="2 3" key="2">
    <citation type="journal article" date="2008" name="Nature">
        <title>The Phaeodactylum genome reveals the evolutionary history of diatom genomes.</title>
        <authorList>
            <person name="Bowler C."/>
            <person name="Allen A.E."/>
            <person name="Badger J.H."/>
            <person name="Grimwood J."/>
            <person name="Jabbari K."/>
            <person name="Kuo A."/>
            <person name="Maheswari U."/>
            <person name="Martens C."/>
            <person name="Maumus F."/>
            <person name="Otillar R.P."/>
            <person name="Rayko E."/>
            <person name="Salamov A."/>
            <person name="Vandepoele K."/>
            <person name="Beszteri B."/>
            <person name="Gruber A."/>
            <person name="Heijde M."/>
            <person name="Katinka M."/>
            <person name="Mock T."/>
            <person name="Valentin K."/>
            <person name="Verret F."/>
            <person name="Berges J.A."/>
            <person name="Brownlee C."/>
            <person name="Cadoret J.P."/>
            <person name="Chiovitti A."/>
            <person name="Choi C.J."/>
            <person name="Coesel S."/>
            <person name="De Martino A."/>
            <person name="Detter J.C."/>
            <person name="Durkin C."/>
            <person name="Falciatore A."/>
            <person name="Fournet J."/>
            <person name="Haruta M."/>
            <person name="Huysman M.J."/>
            <person name="Jenkins B.D."/>
            <person name="Jiroutova K."/>
            <person name="Jorgensen R.E."/>
            <person name="Joubert Y."/>
            <person name="Kaplan A."/>
            <person name="Kroger N."/>
            <person name="Kroth P.G."/>
            <person name="La Roche J."/>
            <person name="Lindquist E."/>
            <person name="Lommer M."/>
            <person name="Martin-Jezequel V."/>
            <person name="Lopez P.J."/>
            <person name="Lucas S."/>
            <person name="Mangogna M."/>
            <person name="McGinnis K."/>
            <person name="Medlin L.K."/>
            <person name="Montsant A."/>
            <person name="Oudot-Le Secq M.P."/>
            <person name="Napoli C."/>
            <person name="Obornik M."/>
            <person name="Parker M.S."/>
            <person name="Petit J.L."/>
            <person name="Porcel B.M."/>
            <person name="Poulsen N."/>
            <person name="Robison M."/>
            <person name="Rychlewski L."/>
            <person name="Rynearson T.A."/>
            <person name="Schmutz J."/>
            <person name="Shapiro H."/>
            <person name="Siaut M."/>
            <person name="Stanley M."/>
            <person name="Sussman M.R."/>
            <person name="Taylor A.R."/>
            <person name="Vardi A."/>
            <person name="von Dassow P."/>
            <person name="Vyverman W."/>
            <person name="Willis A."/>
            <person name="Wyrwicz L.S."/>
            <person name="Rokhsar D.S."/>
            <person name="Weissenbach J."/>
            <person name="Armbrust E.V."/>
            <person name="Green B.R."/>
            <person name="Van de Peer Y."/>
            <person name="Grigoriev I.V."/>
        </authorList>
    </citation>
    <scope>NUCLEOTIDE SEQUENCE [LARGE SCALE GENOMIC DNA]</scope>
    <source>
        <strain evidence="2 3">CCMP1335</strain>
    </source>
</reference>
<evidence type="ECO:0000313" key="3">
    <source>
        <dbReference type="Proteomes" id="UP000001449"/>
    </source>
</evidence>
<gene>
    <name evidence="2" type="ORF">THAPS_6905</name>
</gene>
<dbReference type="EMBL" id="CP001160">
    <property type="protein sequence ID" value="ACI64515.1"/>
    <property type="molecule type" value="Genomic_DNA"/>
</dbReference>
<proteinExistence type="predicted"/>
<feature type="chain" id="PRO_5002838688" evidence="1">
    <location>
        <begin position="20"/>
        <end position="221"/>
    </location>
</feature>
<protein>
    <submittedName>
        <fullName evidence="2">Uncharacterized protein</fullName>
    </submittedName>
</protein>
<organism evidence="2 3">
    <name type="scientific">Thalassiosira pseudonana</name>
    <name type="common">Marine diatom</name>
    <name type="synonym">Cyclotella nana</name>
    <dbReference type="NCBI Taxonomy" id="35128"/>
    <lineage>
        <taxon>Eukaryota</taxon>
        <taxon>Sar</taxon>
        <taxon>Stramenopiles</taxon>
        <taxon>Ochrophyta</taxon>
        <taxon>Bacillariophyta</taxon>
        <taxon>Coscinodiscophyceae</taxon>
        <taxon>Thalassiosirophycidae</taxon>
        <taxon>Thalassiosirales</taxon>
        <taxon>Thalassiosiraceae</taxon>
        <taxon>Thalassiosira</taxon>
    </lineage>
</organism>
<name>B5YMT8_THAPS</name>
<sequence>MKLSTTAVILTSLAGSVNAFSPAPLSTSRSSTSLAFFGNNKSKATSKTSPLTDEALAIYKQKYPGTNTAKNFFFEGWGMPESYTKPESKTLLFDVNDDKLRIAFNTIVTLYGEENALKMVKIQPGVLAFNKDNFAPSLDAFGETFGLEEAKDMVIRNPGLLSVKPVIAASADDLTMQMSYVVDFTRPIGAAGPVLILGLLAVPALESALGVGKGELLSSLF</sequence>
<evidence type="ECO:0000256" key="1">
    <source>
        <dbReference type="SAM" id="SignalP"/>
    </source>
</evidence>
<dbReference type="GeneID" id="7449217"/>
<dbReference type="PaxDb" id="35128-Thaps6905"/>
<keyword evidence="1" id="KW-0732">Signal</keyword>
<reference evidence="2 3" key="1">
    <citation type="journal article" date="2004" name="Science">
        <title>The genome of the diatom Thalassiosira pseudonana: ecology, evolution, and metabolism.</title>
        <authorList>
            <person name="Armbrust E.V."/>
            <person name="Berges J.A."/>
            <person name="Bowler C."/>
            <person name="Green B.R."/>
            <person name="Martinez D."/>
            <person name="Putnam N.H."/>
            <person name="Zhou S."/>
            <person name="Allen A.E."/>
            <person name="Apt K.E."/>
            <person name="Bechner M."/>
            <person name="Brzezinski M.A."/>
            <person name="Chaal B.K."/>
            <person name="Chiovitti A."/>
            <person name="Davis A.K."/>
            <person name="Demarest M.S."/>
            <person name="Detter J.C."/>
            <person name="Glavina T."/>
            <person name="Goodstein D."/>
            <person name="Hadi M.Z."/>
            <person name="Hellsten U."/>
            <person name="Hildebrand M."/>
            <person name="Jenkins B.D."/>
            <person name="Jurka J."/>
            <person name="Kapitonov V.V."/>
            <person name="Kroger N."/>
            <person name="Lau W.W."/>
            <person name="Lane T.W."/>
            <person name="Larimer F.W."/>
            <person name="Lippmeier J.C."/>
            <person name="Lucas S."/>
            <person name="Medina M."/>
            <person name="Montsant A."/>
            <person name="Obornik M."/>
            <person name="Parker M.S."/>
            <person name="Palenik B."/>
            <person name="Pazour G.J."/>
            <person name="Richardson P.M."/>
            <person name="Rynearson T.A."/>
            <person name="Saito M.A."/>
            <person name="Schwartz D.C."/>
            <person name="Thamatrakoln K."/>
            <person name="Valentin K."/>
            <person name="Vardi A."/>
            <person name="Wilkerson F.P."/>
            <person name="Rokhsar D.S."/>
        </authorList>
    </citation>
    <scope>NUCLEOTIDE SEQUENCE [LARGE SCALE GENOMIC DNA]</scope>
    <source>
        <strain evidence="2 3">CCMP1335</strain>
    </source>
</reference>
<dbReference type="AlphaFoldDB" id="B5YMT8"/>
<feature type="signal peptide" evidence="1">
    <location>
        <begin position="1"/>
        <end position="19"/>
    </location>
</feature>
<dbReference type="KEGG" id="tps:THAPS_6905"/>
<evidence type="ECO:0000313" key="2">
    <source>
        <dbReference type="EMBL" id="ACI64515.1"/>
    </source>
</evidence>
<accession>B5YMT8</accession>
<dbReference type="Proteomes" id="UP000001449">
    <property type="component" value="Chromosome 7"/>
</dbReference>
<keyword evidence="3" id="KW-1185">Reference proteome</keyword>